<dbReference type="PANTHER" id="PTHR31719:SF88">
    <property type="entry name" value="OS07G0272700 PROTEIN"/>
    <property type="match status" value="1"/>
</dbReference>
<feature type="domain" description="NAC" evidence="6">
    <location>
        <begin position="12"/>
        <end position="169"/>
    </location>
</feature>
<dbReference type="EnsemblPlants" id="LPERR07G10040.1">
    <property type="protein sequence ID" value="LPERR07G10040.1"/>
    <property type="gene ID" value="LPERR07G10040"/>
</dbReference>
<name>A0A0D9WY45_9ORYZ</name>
<keyword evidence="2" id="KW-0238">DNA-binding</keyword>
<dbReference type="Gene3D" id="2.170.150.80">
    <property type="entry name" value="NAC domain"/>
    <property type="match status" value="1"/>
</dbReference>
<dbReference type="HOGENOM" id="CLU_016408_0_0_1"/>
<proteinExistence type="predicted"/>
<evidence type="ECO:0000256" key="2">
    <source>
        <dbReference type="ARBA" id="ARBA00023125"/>
    </source>
</evidence>
<evidence type="ECO:0000313" key="8">
    <source>
        <dbReference type="Proteomes" id="UP000032180"/>
    </source>
</evidence>
<evidence type="ECO:0000256" key="4">
    <source>
        <dbReference type="ARBA" id="ARBA00023242"/>
    </source>
</evidence>
<dbReference type="SUPFAM" id="SSF101941">
    <property type="entry name" value="NAC domain"/>
    <property type="match status" value="1"/>
</dbReference>
<evidence type="ECO:0000259" key="6">
    <source>
        <dbReference type="PROSITE" id="PS51005"/>
    </source>
</evidence>
<evidence type="ECO:0000256" key="3">
    <source>
        <dbReference type="ARBA" id="ARBA00023163"/>
    </source>
</evidence>
<keyword evidence="4" id="KW-0539">Nucleus</keyword>
<feature type="region of interest" description="Disordered" evidence="5">
    <location>
        <begin position="139"/>
        <end position="174"/>
    </location>
</feature>
<reference evidence="8" key="2">
    <citation type="submission" date="2013-12" db="EMBL/GenBank/DDBJ databases">
        <authorList>
            <person name="Yu Y."/>
            <person name="Lee S."/>
            <person name="de Baynast K."/>
            <person name="Wissotski M."/>
            <person name="Liu L."/>
            <person name="Talag J."/>
            <person name="Goicoechea J."/>
            <person name="Angelova A."/>
            <person name="Jetty R."/>
            <person name="Kudrna D."/>
            <person name="Golser W."/>
            <person name="Rivera L."/>
            <person name="Zhang J."/>
            <person name="Wing R."/>
        </authorList>
    </citation>
    <scope>NUCLEOTIDE SEQUENCE</scope>
</reference>
<reference evidence="7 8" key="1">
    <citation type="submission" date="2012-08" db="EMBL/GenBank/DDBJ databases">
        <title>Oryza genome evolution.</title>
        <authorList>
            <person name="Wing R.A."/>
        </authorList>
    </citation>
    <scope>NUCLEOTIDE SEQUENCE</scope>
</reference>
<dbReference type="InterPro" id="IPR003441">
    <property type="entry name" value="NAC-dom"/>
</dbReference>
<sequence>MAAGGGADGDGLLPGFKFNPSDDDLVTSYLLRRLQGNPLPLHGVILNADPLSSPPWKLLAEYGLGDEGFFFAKARAKNSKGKRQNRTVEGGGFWQGQRMCGGESVEGISWRKYMLSFFAEGEKGSSGWVMHEFAVTSPPDLASSPFSGHGKKRRREPESDEAETTAPKRTRAEDALLQELVPPLPALVDGDGSDGADQCCSSVTDESSTVFGDLSDLSTLPTEEAAVGDSTAGTSSLGEIQNNSLSGVMNGEHLALCDFGFPESMDELFSCMDFNTADTSLLDMDFSMDDLFDLPAD</sequence>
<dbReference type="GO" id="GO:0003677">
    <property type="term" value="F:DNA binding"/>
    <property type="evidence" value="ECO:0007669"/>
    <property type="project" value="UniProtKB-KW"/>
</dbReference>
<protein>
    <recommendedName>
        <fullName evidence="6">NAC domain-containing protein</fullName>
    </recommendedName>
</protein>
<reference evidence="7" key="3">
    <citation type="submission" date="2015-04" db="UniProtKB">
        <authorList>
            <consortium name="EnsemblPlants"/>
        </authorList>
    </citation>
    <scope>IDENTIFICATION</scope>
</reference>
<organism evidence="7 8">
    <name type="scientific">Leersia perrieri</name>
    <dbReference type="NCBI Taxonomy" id="77586"/>
    <lineage>
        <taxon>Eukaryota</taxon>
        <taxon>Viridiplantae</taxon>
        <taxon>Streptophyta</taxon>
        <taxon>Embryophyta</taxon>
        <taxon>Tracheophyta</taxon>
        <taxon>Spermatophyta</taxon>
        <taxon>Magnoliopsida</taxon>
        <taxon>Liliopsida</taxon>
        <taxon>Poales</taxon>
        <taxon>Poaceae</taxon>
        <taxon>BOP clade</taxon>
        <taxon>Oryzoideae</taxon>
        <taxon>Oryzeae</taxon>
        <taxon>Oryzinae</taxon>
        <taxon>Leersia</taxon>
    </lineage>
</organism>
<accession>A0A0D9WY45</accession>
<keyword evidence="3" id="KW-0804">Transcription</keyword>
<dbReference type="Gramene" id="LPERR07G10040.1">
    <property type="protein sequence ID" value="LPERR07G10040.1"/>
    <property type="gene ID" value="LPERR07G10040"/>
</dbReference>
<evidence type="ECO:0000256" key="1">
    <source>
        <dbReference type="ARBA" id="ARBA00023015"/>
    </source>
</evidence>
<dbReference type="AlphaFoldDB" id="A0A0D9WY45"/>
<evidence type="ECO:0000313" key="7">
    <source>
        <dbReference type="EnsemblPlants" id="LPERR07G10040.1"/>
    </source>
</evidence>
<dbReference type="STRING" id="77586.A0A0D9WY45"/>
<dbReference type="PANTHER" id="PTHR31719">
    <property type="entry name" value="NAC TRANSCRIPTION FACTOR 56"/>
    <property type="match status" value="1"/>
</dbReference>
<dbReference type="InterPro" id="IPR036093">
    <property type="entry name" value="NAC_dom_sf"/>
</dbReference>
<dbReference type="Pfam" id="PF02365">
    <property type="entry name" value="NAM"/>
    <property type="match status" value="1"/>
</dbReference>
<dbReference type="PROSITE" id="PS51005">
    <property type="entry name" value="NAC"/>
    <property type="match status" value="1"/>
</dbReference>
<keyword evidence="1" id="KW-0805">Transcription regulation</keyword>
<keyword evidence="8" id="KW-1185">Reference proteome</keyword>
<dbReference type="GO" id="GO:0006355">
    <property type="term" value="P:regulation of DNA-templated transcription"/>
    <property type="evidence" value="ECO:0007669"/>
    <property type="project" value="InterPro"/>
</dbReference>
<evidence type="ECO:0000256" key="5">
    <source>
        <dbReference type="SAM" id="MobiDB-lite"/>
    </source>
</evidence>
<dbReference type="Proteomes" id="UP000032180">
    <property type="component" value="Chromosome 7"/>
</dbReference>